<feature type="transmembrane region" description="Helical" evidence="8">
    <location>
        <begin position="209"/>
        <end position="229"/>
    </location>
</feature>
<feature type="transmembrane region" description="Helical" evidence="8">
    <location>
        <begin position="352"/>
        <end position="371"/>
    </location>
</feature>
<evidence type="ECO:0000256" key="5">
    <source>
        <dbReference type="ARBA" id="ARBA00022989"/>
    </source>
</evidence>
<evidence type="ECO:0000256" key="2">
    <source>
        <dbReference type="ARBA" id="ARBA00006727"/>
    </source>
</evidence>
<comment type="subcellular location">
    <subcellularLocation>
        <location evidence="1">Membrane</location>
        <topology evidence="1">Multi-pass membrane protein</topology>
    </subcellularLocation>
</comment>
<keyword evidence="4 8" id="KW-0812">Transmembrane</keyword>
<feature type="transmembrane region" description="Helical" evidence="8">
    <location>
        <begin position="446"/>
        <end position="466"/>
    </location>
</feature>
<evidence type="ECO:0000313" key="10">
    <source>
        <dbReference type="EMBL" id="KAL0634577.1"/>
    </source>
</evidence>
<dbReference type="CDD" id="cd17352">
    <property type="entry name" value="MFS_MCT_SLC16"/>
    <property type="match status" value="1"/>
</dbReference>
<feature type="transmembrane region" description="Helical" evidence="8">
    <location>
        <begin position="82"/>
        <end position="110"/>
    </location>
</feature>
<dbReference type="PANTHER" id="PTHR11360:SF224">
    <property type="entry name" value="MAJOR FACILITATOR SUPERFAMILY (MFS) PROFILE DOMAIN-CONTAINING PROTEIN-RELATED"/>
    <property type="match status" value="1"/>
</dbReference>
<evidence type="ECO:0000256" key="6">
    <source>
        <dbReference type="ARBA" id="ARBA00023136"/>
    </source>
</evidence>
<feature type="transmembrane region" description="Helical" evidence="8">
    <location>
        <begin position="177"/>
        <end position="197"/>
    </location>
</feature>
<evidence type="ECO:0000259" key="9">
    <source>
        <dbReference type="PROSITE" id="PS50850"/>
    </source>
</evidence>
<feature type="transmembrane region" description="Helical" evidence="8">
    <location>
        <begin position="153"/>
        <end position="171"/>
    </location>
</feature>
<keyword evidence="5 8" id="KW-1133">Transmembrane helix</keyword>
<evidence type="ECO:0000256" key="1">
    <source>
        <dbReference type="ARBA" id="ARBA00004141"/>
    </source>
</evidence>
<dbReference type="InterPro" id="IPR050327">
    <property type="entry name" value="Proton-linked_MCT"/>
</dbReference>
<dbReference type="EMBL" id="JBBBZM010000090">
    <property type="protein sequence ID" value="KAL0634577.1"/>
    <property type="molecule type" value="Genomic_DNA"/>
</dbReference>
<accession>A0ABR3GF52</accession>
<evidence type="ECO:0000256" key="3">
    <source>
        <dbReference type="ARBA" id="ARBA00022448"/>
    </source>
</evidence>
<evidence type="ECO:0000256" key="8">
    <source>
        <dbReference type="SAM" id="Phobius"/>
    </source>
</evidence>
<dbReference type="Gene3D" id="1.20.1250.20">
    <property type="entry name" value="MFS general substrate transporter like domains"/>
    <property type="match status" value="2"/>
</dbReference>
<keyword evidence="6 8" id="KW-0472">Membrane</keyword>
<organism evidence="10 11">
    <name type="scientific">Discina gigas</name>
    <dbReference type="NCBI Taxonomy" id="1032678"/>
    <lineage>
        <taxon>Eukaryota</taxon>
        <taxon>Fungi</taxon>
        <taxon>Dikarya</taxon>
        <taxon>Ascomycota</taxon>
        <taxon>Pezizomycotina</taxon>
        <taxon>Pezizomycetes</taxon>
        <taxon>Pezizales</taxon>
        <taxon>Discinaceae</taxon>
        <taxon>Discina</taxon>
    </lineage>
</organism>
<dbReference type="InterPro" id="IPR036259">
    <property type="entry name" value="MFS_trans_sf"/>
</dbReference>
<feature type="transmembrane region" description="Helical" evidence="8">
    <location>
        <begin position="241"/>
        <end position="261"/>
    </location>
</feature>
<dbReference type="PROSITE" id="PS50850">
    <property type="entry name" value="MFS"/>
    <property type="match status" value="1"/>
</dbReference>
<sequence length="475" mass="51602">MTATDVTSSSPASTNQSTANIQEKSGSIRNATSIISSLSDQDDINEERQNEATRQDLEKLETKHTEVSMHHPSQFPDGGLKAWMAVVGGFACLFCSFGWVNCIGIFQGYYQSHQLAAYTPSQVSWISSLETFSMFFFGPIVGKYYDAYGSRYILLLGTFLHVFGLMMTSISSKYYQFLIAQGIVSATGASLIFYPALGDVSTWFFKRRAFALGVMASGSSLGGVIMPIVIEHLIPKVGFGWAMRITAFIILGMMVIANLTLRSRLPPKGWTPWRLSEFTKHFKDPKFSFTVIAACLFFFGMFLPFNYIVVSAERNGMSTTLAVYLVSILNAASVVGRILPGWLGDKVGRYNTMVIISYLSGILVLALWLTTTGNLPTILFASFYGFTTGAFVSLAPACLAQISDIKEIGVRNGALFACVSLAALTGVPIGGALVTRYNGSFLGLQIFAGCMLLAASTVFLIARIVVGGHSLKKIV</sequence>
<reference evidence="10 11" key="1">
    <citation type="submission" date="2024-02" db="EMBL/GenBank/DDBJ databases">
        <title>Discinaceae phylogenomics.</title>
        <authorList>
            <person name="Dirks A.C."/>
            <person name="James T.Y."/>
        </authorList>
    </citation>
    <scope>NUCLEOTIDE SEQUENCE [LARGE SCALE GENOMIC DNA]</scope>
    <source>
        <strain evidence="10 11">ACD0624</strain>
    </source>
</reference>
<feature type="transmembrane region" description="Helical" evidence="8">
    <location>
        <begin position="414"/>
        <end position="434"/>
    </location>
</feature>
<comment type="similarity">
    <text evidence="2">Belongs to the major facilitator superfamily. Monocarboxylate porter (TC 2.A.1.13) family.</text>
</comment>
<feature type="transmembrane region" description="Helical" evidence="8">
    <location>
        <begin position="377"/>
        <end position="402"/>
    </location>
</feature>
<feature type="transmembrane region" description="Helical" evidence="8">
    <location>
        <begin position="122"/>
        <end position="141"/>
    </location>
</feature>
<dbReference type="InterPro" id="IPR020846">
    <property type="entry name" value="MFS_dom"/>
</dbReference>
<feature type="region of interest" description="Disordered" evidence="7">
    <location>
        <begin position="1"/>
        <end position="28"/>
    </location>
</feature>
<keyword evidence="3" id="KW-0813">Transport</keyword>
<dbReference type="PANTHER" id="PTHR11360">
    <property type="entry name" value="MONOCARBOXYLATE TRANSPORTER"/>
    <property type="match status" value="1"/>
</dbReference>
<name>A0ABR3GF52_9PEZI</name>
<feature type="transmembrane region" description="Helical" evidence="8">
    <location>
        <begin position="321"/>
        <end position="340"/>
    </location>
</feature>
<feature type="transmembrane region" description="Helical" evidence="8">
    <location>
        <begin position="287"/>
        <end position="309"/>
    </location>
</feature>
<comment type="caution">
    <text evidence="10">The sequence shown here is derived from an EMBL/GenBank/DDBJ whole genome shotgun (WGS) entry which is preliminary data.</text>
</comment>
<evidence type="ECO:0000313" key="11">
    <source>
        <dbReference type="Proteomes" id="UP001447188"/>
    </source>
</evidence>
<feature type="domain" description="Major facilitator superfamily (MFS) profile" evidence="9">
    <location>
        <begin position="81"/>
        <end position="466"/>
    </location>
</feature>
<dbReference type="InterPro" id="IPR011701">
    <property type="entry name" value="MFS"/>
</dbReference>
<evidence type="ECO:0000256" key="7">
    <source>
        <dbReference type="SAM" id="MobiDB-lite"/>
    </source>
</evidence>
<dbReference type="Pfam" id="PF07690">
    <property type="entry name" value="MFS_1"/>
    <property type="match status" value="1"/>
</dbReference>
<evidence type="ECO:0000256" key="4">
    <source>
        <dbReference type="ARBA" id="ARBA00022692"/>
    </source>
</evidence>
<gene>
    <name evidence="10" type="ORF">Q9L58_006463</name>
</gene>
<keyword evidence="11" id="KW-1185">Reference proteome</keyword>
<protein>
    <recommendedName>
        <fullName evidence="9">Major facilitator superfamily (MFS) profile domain-containing protein</fullName>
    </recommendedName>
</protein>
<dbReference type="SUPFAM" id="SSF103473">
    <property type="entry name" value="MFS general substrate transporter"/>
    <property type="match status" value="1"/>
</dbReference>
<proteinExistence type="inferred from homology"/>
<dbReference type="Proteomes" id="UP001447188">
    <property type="component" value="Unassembled WGS sequence"/>
</dbReference>